<evidence type="ECO:0000313" key="1">
    <source>
        <dbReference type="EMBL" id="MDD7967426.1"/>
    </source>
</evidence>
<comment type="caution">
    <text evidence="1">The sequence shown here is derived from an EMBL/GenBank/DDBJ whole genome shotgun (WGS) entry which is preliminary data.</text>
</comment>
<protein>
    <submittedName>
        <fullName evidence="1">Uncharacterized protein</fullName>
    </submittedName>
</protein>
<reference evidence="1 2" key="1">
    <citation type="submission" date="2023-02" db="EMBL/GenBank/DDBJ databases">
        <title>Genome sequencing required for Actinomycetospora new species description.</title>
        <authorList>
            <person name="Saimee Y."/>
            <person name="Duangmal K."/>
        </authorList>
    </citation>
    <scope>NUCLEOTIDE SEQUENCE [LARGE SCALE GENOMIC DNA]</scope>
    <source>
        <strain evidence="1 2">DW7H6</strain>
    </source>
</reference>
<proteinExistence type="predicted"/>
<sequence>MSSTKRRPSIGVLVGVLVAALVVLAIVLFLLAQNQAAPTSPQTNGMIALLAPALL</sequence>
<accession>A0ABT5SZ81</accession>
<gene>
    <name evidence="1" type="ORF">PGB27_18975</name>
</gene>
<evidence type="ECO:0000313" key="2">
    <source>
        <dbReference type="Proteomes" id="UP001300763"/>
    </source>
</evidence>
<name>A0ABT5SZ81_9PSEU</name>
<dbReference type="Proteomes" id="UP001300763">
    <property type="component" value="Unassembled WGS sequence"/>
</dbReference>
<dbReference type="RefSeq" id="WP_274201952.1">
    <property type="nucleotide sequence ID" value="NZ_JAQZAO010000008.1"/>
</dbReference>
<keyword evidence="2" id="KW-1185">Reference proteome</keyword>
<organism evidence="1 2">
    <name type="scientific">Actinomycetospora lemnae</name>
    <dbReference type="NCBI Taxonomy" id="3019891"/>
    <lineage>
        <taxon>Bacteria</taxon>
        <taxon>Bacillati</taxon>
        <taxon>Actinomycetota</taxon>
        <taxon>Actinomycetes</taxon>
        <taxon>Pseudonocardiales</taxon>
        <taxon>Pseudonocardiaceae</taxon>
        <taxon>Actinomycetospora</taxon>
    </lineage>
</organism>
<dbReference type="EMBL" id="JAQZAO010000008">
    <property type="protein sequence ID" value="MDD7967426.1"/>
    <property type="molecule type" value="Genomic_DNA"/>
</dbReference>